<keyword evidence="1" id="KW-0677">Repeat</keyword>
<evidence type="ECO:0000259" key="7">
    <source>
        <dbReference type="PROSITE" id="PS51016"/>
    </source>
</evidence>
<dbReference type="Gene3D" id="2.30.29.30">
    <property type="entry name" value="Pleckstrin-homology domain (PH domain)/Phosphotyrosine-binding domain (PTB)"/>
    <property type="match status" value="3"/>
</dbReference>
<dbReference type="Pfam" id="PF00373">
    <property type="entry name" value="FERM_M"/>
    <property type="match status" value="1"/>
</dbReference>
<dbReference type="CDD" id="cd13282">
    <property type="entry name" value="PH1_PLEKHH1_PLEKHH2"/>
    <property type="match status" value="1"/>
</dbReference>
<proteinExistence type="predicted"/>
<dbReference type="Gene3D" id="1.20.80.10">
    <property type="match status" value="1"/>
</dbReference>
<dbReference type="SUPFAM" id="SSF50729">
    <property type="entry name" value="PH domain-like"/>
    <property type="match status" value="2"/>
</dbReference>
<evidence type="ECO:0000259" key="6">
    <source>
        <dbReference type="PROSITE" id="PS50057"/>
    </source>
</evidence>
<dbReference type="PROSITE" id="PS50003">
    <property type="entry name" value="PH_DOMAIN"/>
    <property type="match status" value="2"/>
</dbReference>
<dbReference type="Pfam" id="PF00784">
    <property type="entry name" value="MyTH4"/>
    <property type="match status" value="1"/>
</dbReference>
<keyword evidence="2 3" id="KW-0175">Coiled coil</keyword>
<dbReference type="Gene3D" id="3.10.20.90">
    <property type="entry name" value="Phosphatidylinositol 3-kinase Catalytic Subunit, Chain A, domain 1"/>
    <property type="match status" value="1"/>
</dbReference>
<dbReference type="InterPro" id="IPR038185">
    <property type="entry name" value="MyTH4_dom_sf"/>
</dbReference>
<feature type="compositionally biased region" description="Basic and acidic residues" evidence="4">
    <location>
        <begin position="262"/>
        <end position="286"/>
    </location>
</feature>
<dbReference type="CDD" id="cd14473">
    <property type="entry name" value="FERM_B-lobe"/>
    <property type="match status" value="1"/>
</dbReference>
<dbReference type="InterPro" id="IPR014352">
    <property type="entry name" value="FERM/acyl-CoA-bd_prot_sf"/>
</dbReference>
<reference evidence="8" key="1">
    <citation type="submission" date="2022-11" db="UniProtKB">
        <authorList>
            <consortium name="EnsemblMetazoa"/>
        </authorList>
    </citation>
    <scope>IDENTIFICATION</scope>
</reference>
<dbReference type="OMA" id="WNDNSAG"/>
<dbReference type="InterPro" id="IPR001849">
    <property type="entry name" value="PH_domain"/>
</dbReference>
<feature type="domain" description="FERM" evidence="6">
    <location>
        <begin position="1064"/>
        <end position="1399"/>
    </location>
</feature>
<dbReference type="Gene3D" id="1.25.40.530">
    <property type="entry name" value="MyTH4 domain"/>
    <property type="match status" value="1"/>
</dbReference>
<protein>
    <submittedName>
        <fullName evidence="8">Uncharacterized protein</fullName>
    </submittedName>
</protein>
<dbReference type="PROSITE" id="PS50057">
    <property type="entry name" value="FERM_3"/>
    <property type="match status" value="1"/>
</dbReference>
<dbReference type="SMART" id="SM00233">
    <property type="entry name" value="PH"/>
    <property type="match status" value="2"/>
</dbReference>
<dbReference type="PANTHER" id="PTHR22903:SF8">
    <property type="entry name" value="MAX-1A"/>
    <property type="match status" value="1"/>
</dbReference>
<dbReference type="SUPFAM" id="SSF47031">
    <property type="entry name" value="Second domain of FERM"/>
    <property type="match status" value="1"/>
</dbReference>
<dbReference type="KEGG" id="epa:110240370"/>
<dbReference type="GeneID" id="110240370"/>
<dbReference type="EnsemblMetazoa" id="XM_021046179.2">
    <property type="protein sequence ID" value="XP_020901838.1"/>
    <property type="gene ID" value="LOC110240370"/>
</dbReference>
<dbReference type="PROSITE" id="PS51016">
    <property type="entry name" value="MYTH4"/>
    <property type="match status" value="1"/>
</dbReference>
<name>A0A913XBB2_EXADI</name>
<dbReference type="InterPro" id="IPR035963">
    <property type="entry name" value="FERM_2"/>
</dbReference>
<evidence type="ECO:0000256" key="3">
    <source>
        <dbReference type="SAM" id="Coils"/>
    </source>
</evidence>
<dbReference type="CDD" id="cd17094">
    <property type="entry name" value="FERM_F1_Max1_like"/>
    <property type="match status" value="1"/>
</dbReference>
<dbReference type="FunFam" id="2.30.29.30:FF:000286">
    <property type="entry name" value="PH-protein kinase domain containing protein"/>
    <property type="match status" value="1"/>
</dbReference>
<feature type="compositionally biased region" description="Polar residues" evidence="4">
    <location>
        <begin position="222"/>
        <end position="233"/>
    </location>
</feature>
<dbReference type="SUPFAM" id="SSF54236">
    <property type="entry name" value="Ubiquitin-like"/>
    <property type="match status" value="1"/>
</dbReference>
<evidence type="ECO:0000256" key="1">
    <source>
        <dbReference type="ARBA" id="ARBA00022737"/>
    </source>
</evidence>
<feature type="region of interest" description="Disordered" evidence="4">
    <location>
        <begin position="212"/>
        <end position="247"/>
    </location>
</feature>
<dbReference type="Proteomes" id="UP000887567">
    <property type="component" value="Unplaced"/>
</dbReference>
<feature type="region of interest" description="Disordered" evidence="4">
    <location>
        <begin position="426"/>
        <end position="474"/>
    </location>
</feature>
<dbReference type="InterPro" id="IPR000857">
    <property type="entry name" value="MyTH4_dom"/>
</dbReference>
<dbReference type="RefSeq" id="XP_020901838.1">
    <property type="nucleotide sequence ID" value="XM_021046179.2"/>
</dbReference>
<feature type="region of interest" description="Disordered" evidence="4">
    <location>
        <begin position="260"/>
        <end position="313"/>
    </location>
</feature>
<dbReference type="OrthoDB" id="6285196at2759"/>
<dbReference type="GO" id="GO:0005856">
    <property type="term" value="C:cytoskeleton"/>
    <property type="evidence" value="ECO:0007669"/>
    <property type="project" value="InterPro"/>
</dbReference>
<evidence type="ECO:0000256" key="2">
    <source>
        <dbReference type="ARBA" id="ARBA00023054"/>
    </source>
</evidence>
<dbReference type="SMART" id="SM00295">
    <property type="entry name" value="B41"/>
    <property type="match status" value="1"/>
</dbReference>
<sequence>MEGNEQHWKTRCGVLEEQLARFREQAAKVREVIGIKLKDLEQKLEVSESNVTKAESMVHELEEQAKSSEEEAQNANQRVKLLEEQLQKNQEFMSKLQSDLESEKQERILHAQQVEEKASSIREWVQNKMREFETESSQMRLESEHMKRENANLRDANQQANLLLGELKEKLSFSQEQVVRLSGELSKNERGDEQSPEYQVLECLEINNDKKIISPDNHHHNSTSVDDPVSPTSLELPASPMSTTGDNLLEECQNDICDETQDSNKHLNDDSENLDDSKKDNSETAIKRTSSGKSPSKIPRYVGETGKQGQQTNSGKISYYMSLKRGKENDGNEAKFYIQVHDLENASPYMQLVRQESNTTINSERDSCISDIYTSPFQTNRNSEVFPDENKRSILNSVSSLCSNDPSALDVNKLYEALVRPIQAKWKSPTKTDKSNDRPQSPPPPLPPRYLDNLEDTKPVPPSPKNNVSPKDVVRTEGQFTSYLPSESTFDYDADSTAPSLPSWVMSESVTSLATDSPPYATLESTKDLMLKEQACPVYATLKGRASQIRNFPFSGESTDSSDHESDSGRGDDYLKPVDSDCPQDTLDRVDDKKEKVLKTCATYTTVSLKKGDQRKEGFLTKLGGRIKNWKRRWFVLEDGKLYYYKSPTDVGRKPLGQVPLDGSCRISRTEGALTIEIATANRTYYLTGETLDEVDEWLRVLHNVMRKFSTSPLLAQMPEKEVMSGWITKVKNGLSKRSWCVLRGKYLCYYKNKTDAVPYSMANLMEIVVEELETADSDEEREQAVNSYRHFTLVLKGGKQSSPTYLLIDSKAEKDLWMFHLVVSSGSGLGNKGTDFEKLAAKLVMLNGDPESDLWNQPLMTFTKEALTKPLTTLPSLELEEEALKLFKSILLFTTVATDEAAIDYHVSLAQNALQIVLDHPELQNEMYCMLVKQTSKQIHRGPEDLGHFLMNCAGKRSWLRADSSAIEDTIDLRPVQEFVYLQSWQLLAMCTSLFVPKQQLLSFVKAHLERSCSLKTRQGKYAAYCARSLDRTLANGKREARPSRMEVISVLLQNPYDHIHHMNLAVHFVDGRSHVFGFDCSTTVEEFIETINSNLGIRGSSESGYAIFTDNPVSPVEHCLQASVKLCDVISKWEQAMRSNCKGRLDTSRIIKLSYKNRLYFKSLQARESPKEKYFMVFQTNLNVVKGRFPVNKDMAIEFAALMAQIQYGDYRAHSNSLPSKRIENVIAKHFPKHIRDCSDSEKRSLTLKMAEKWSTYHGWSVRESVDKYMENAKRWPFFGSKLFKAKQRETTSSSIKGRRPSSASNTQPVWLAVEEDSISILEGDTLRLMCRYKYNHVVTFGGCKDDFMLVVNQSIMRGGSTIEQGTQRLLFNMARGKILELTLLMASYINAIVRQKGITCDVTPITGHQPNKGSLEMRVWDLESAEWPIVPGSNVGLL</sequence>
<feature type="domain" description="PH" evidence="5">
    <location>
        <begin position="721"/>
        <end position="827"/>
    </location>
</feature>
<keyword evidence="9" id="KW-1185">Reference proteome</keyword>
<evidence type="ECO:0000313" key="8">
    <source>
        <dbReference type="EnsemblMetazoa" id="XP_020901838.1"/>
    </source>
</evidence>
<dbReference type="InterPro" id="IPR019749">
    <property type="entry name" value="Band_41_domain"/>
</dbReference>
<organism evidence="8 9">
    <name type="scientific">Exaiptasia diaphana</name>
    <name type="common">Tropical sea anemone</name>
    <name type="synonym">Aiptasia pulchella</name>
    <dbReference type="NCBI Taxonomy" id="2652724"/>
    <lineage>
        <taxon>Eukaryota</taxon>
        <taxon>Metazoa</taxon>
        <taxon>Cnidaria</taxon>
        <taxon>Anthozoa</taxon>
        <taxon>Hexacorallia</taxon>
        <taxon>Actiniaria</taxon>
        <taxon>Aiptasiidae</taxon>
        <taxon>Exaiptasia</taxon>
    </lineage>
</organism>
<dbReference type="InterPro" id="IPR000299">
    <property type="entry name" value="FERM_domain"/>
</dbReference>
<evidence type="ECO:0000313" key="9">
    <source>
        <dbReference type="Proteomes" id="UP000887567"/>
    </source>
</evidence>
<feature type="domain" description="MyTH4" evidence="7">
    <location>
        <begin position="863"/>
        <end position="1053"/>
    </location>
</feature>
<dbReference type="PANTHER" id="PTHR22903">
    <property type="entry name" value="PLEKHH PROTEIN"/>
    <property type="match status" value="1"/>
</dbReference>
<feature type="coiled-coil region" evidence="3">
    <location>
        <begin position="37"/>
        <end position="184"/>
    </location>
</feature>
<dbReference type="Pfam" id="PF00169">
    <property type="entry name" value="PH"/>
    <property type="match status" value="2"/>
</dbReference>
<feature type="domain" description="PH" evidence="5">
    <location>
        <begin position="613"/>
        <end position="707"/>
    </location>
</feature>
<dbReference type="Pfam" id="PF21989">
    <property type="entry name" value="RA_2"/>
    <property type="match status" value="1"/>
</dbReference>
<accession>A0A913XBB2</accession>
<dbReference type="InterPro" id="IPR029071">
    <property type="entry name" value="Ubiquitin-like_domsf"/>
</dbReference>
<dbReference type="InterPro" id="IPR019748">
    <property type="entry name" value="FERM_central"/>
</dbReference>
<feature type="compositionally biased region" description="Basic and acidic residues" evidence="4">
    <location>
        <begin position="561"/>
        <end position="579"/>
    </location>
</feature>
<feature type="region of interest" description="Disordered" evidence="4">
    <location>
        <begin position="551"/>
        <end position="587"/>
    </location>
</feature>
<evidence type="ECO:0000256" key="4">
    <source>
        <dbReference type="SAM" id="MobiDB-lite"/>
    </source>
</evidence>
<evidence type="ECO:0000259" key="5">
    <source>
        <dbReference type="PROSITE" id="PS50003"/>
    </source>
</evidence>
<dbReference type="SMART" id="SM00139">
    <property type="entry name" value="MyTH4"/>
    <property type="match status" value="1"/>
</dbReference>
<dbReference type="CDD" id="cd00821">
    <property type="entry name" value="PH"/>
    <property type="match status" value="1"/>
</dbReference>
<dbReference type="InterPro" id="IPR011993">
    <property type="entry name" value="PH-like_dom_sf"/>
</dbReference>